<dbReference type="GO" id="GO:0036038">
    <property type="term" value="C:MKS complex"/>
    <property type="evidence" value="ECO:0007669"/>
    <property type="project" value="TreeGrafter"/>
</dbReference>
<reference evidence="8 9" key="1">
    <citation type="submission" date="2015-01" db="EMBL/GenBank/DDBJ databases">
        <title>Evolution of Trichinella species and genotypes.</title>
        <authorList>
            <person name="Korhonen P.K."/>
            <person name="Edoardo P."/>
            <person name="Giuseppe L.R."/>
            <person name="Gasser R.B."/>
        </authorList>
    </citation>
    <scope>NUCLEOTIDE SEQUENCE [LARGE SCALE GENOMIC DNA]</scope>
    <source>
        <strain evidence="8">ISS37</strain>
    </source>
</reference>
<organism evidence="8 9">
    <name type="scientific">Trichinella nelsoni</name>
    <dbReference type="NCBI Taxonomy" id="6336"/>
    <lineage>
        <taxon>Eukaryota</taxon>
        <taxon>Metazoa</taxon>
        <taxon>Ecdysozoa</taxon>
        <taxon>Nematoda</taxon>
        <taxon>Enoplea</taxon>
        <taxon>Dorylaimia</taxon>
        <taxon>Trichinellida</taxon>
        <taxon>Trichinellidae</taxon>
        <taxon>Trichinella</taxon>
    </lineage>
</organism>
<dbReference type="OrthoDB" id="184109at2759"/>
<proteinExistence type="inferred from homology"/>
<evidence type="ECO:0000256" key="4">
    <source>
        <dbReference type="ARBA" id="ARBA00023212"/>
    </source>
</evidence>
<evidence type="ECO:0000256" key="2">
    <source>
        <dbReference type="ARBA" id="ARBA00022490"/>
    </source>
</evidence>
<dbReference type="GO" id="GO:0060271">
    <property type="term" value="P:cilium assembly"/>
    <property type="evidence" value="ECO:0007669"/>
    <property type="project" value="TreeGrafter"/>
</dbReference>
<dbReference type="STRING" id="6336.A0A0V0RRB9"/>
<dbReference type="AlphaFoldDB" id="A0A0V0RRB9"/>
<protein>
    <recommendedName>
        <fullName evidence="7">B9 domain-containing protein 2</fullName>
    </recommendedName>
</protein>
<keyword evidence="5" id="KW-0966">Cell projection</keyword>
<evidence type="ECO:0000256" key="7">
    <source>
        <dbReference type="ARBA" id="ARBA00039272"/>
    </source>
</evidence>
<keyword evidence="3" id="KW-0970">Cilium biogenesis/degradation</keyword>
<keyword evidence="9" id="KW-1185">Reference proteome</keyword>
<evidence type="ECO:0000313" key="8">
    <source>
        <dbReference type="EMBL" id="KRX17028.1"/>
    </source>
</evidence>
<evidence type="ECO:0000256" key="5">
    <source>
        <dbReference type="ARBA" id="ARBA00023273"/>
    </source>
</evidence>
<evidence type="ECO:0000313" key="9">
    <source>
        <dbReference type="Proteomes" id="UP000054630"/>
    </source>
</evidence>
<dbReference type="PANTHER" id="PTHR12968">
    <property type="entry name" value="B9 DOMAIN-CONTAINING"/>
    <property type="match status" value="1"/>
</dbReference>
<comment type="similarity">
    <text evidence="6">Belongs to the B9D family.</text>
</comment>
<dbReference type="InterPro" id="IPR010796">
    <property type="entry name" value="C2_B9-type_dom"/>
</dbReference>
<accession>A0A0V0RRB9</accession>
<evidence type="ECO:0000256" key="1">
    <source>
        <dbReference type="ARBA" id="ARBA00004120"/>
    </source>
</evidence>
<dbReference type="PROSITE" id="PS51381">
    <property type="entry name" value="C2_B9"/>
    <property type="match status" value="1"/>
</dbReference>
<gene>
    <name evidence="8" type="primary">B9D2</name>
    <name evidence="8" type="ORF">T07_10918</name>
</gene>
<dbReference type="PANTHER" id="PTHR12968:SF2">
    <property type="entry name" value="B9 DOMAIN-CONTAINING PROTEIN 2"/>
    <property type="match status" value="1"/>
</dbReference>
<dbReference type="Pfam" id="PF07162">
    <property type="entry name" value="B9-C2"/>
    <property type="match status" value="1"/>
</dbReference>
<dbReference type="Proteomes" id="UP000054630">
    <property type="component" value="Unassembled WGS sequence"/>
</dbReference>
<name>A0A0V0RRB9_9BILA</name>
<sequence length="205" mass="23142">MLFKFNRLHPPYPLTTKGQKRAVSRPEIYLMAELHVIGEILDAVGFTEDGLSCVWALKYGGGWRVLEGSMSGQTQIAFSSASINATFAHPIDIHLCTKSIQGWPKLQFHVWSSDSVGRMRIAGYGFCHVPTFPGEHMIECAMWRPLGSAEQELRRWVLGSGIQVVDTDVISAPFDRCRLNTVSVGKLRLRLAIIFRHFDKFDVEY</sequence>
<keyword evidence="4" id="KW-0206">Cytoskeleton</keyword>
<evidence type="ECO:0000256" key="3">
    <source>
        <dbReference type="ARBA" id="ARBA00022794"/>
    </source>
</evidence>
<dbReference type="EMBL" id="JYDL01000095">
    <property type="protein sequence ID" value="KRX17028.1"/>
    <property type="molecule type" value="Genomic_DNA"/>
</dbReference>
<comment type="subcellular location">
    <subcellularLocation>
        <location evidence="1">Cytoplasm</location>
        <location evidence="1">Cytoskeleton</location>
        <location evidence="1">Cilium basal body</location>
    </subcellularLocation>
</comment>
<comment type="caution">
    <text evidence="8">The sequence shown here is derived from an EMBL/GenBank/DDBJ whole genome shotgun (WGS) entry which is preliminary data.</text>
</comment>
<keyword evidence="2" id="KW-0963">Cytoplasm</keyword>
<evidence type="ECO:0000256" key="6">
    <source>
        <dbReference type="ARBA" id="ARBA00038411"/>
    </source>
</evidence>